<dbReference type="RefSeq" id="WP_186558227.1">
    <property type="nucleotide sequence ID" value="NZ_JACNMF010000001.1"/>
</dbReference>
<gene>
    <name evidence="2" type="ORF">H7U19_02350</name>
</gene>
<organism evidence="2 3">
    <name type="scientific">Hyunsoonleella aquatilis</name>
    <dbReference type="NCBI Taxonomy" id="2762758"/>
    <lineage>
        <taxon>Bacteria</taxon>
        <taxon>Pseudomonadati</taxon>
        <taxon>Bacteroidota</taxon>
        <taxon>Flavobacteriia</taxon>
        <taxon>Flavobacteriales</taxon>
        <taxon>Flavobacteriaceae</taxon>
    </lineage>
</organism>
<comment type="caution">
    <text evidence="2">The sequence shown here is derived from an EMBL/GenBank/DDBJ whole genome shotgun (WGS) entry which is preliminary data.</text>
</comment>
<feature type="chain" id="PRO_5037847433" description="Glycine zipper 2TM domain-containing protein" evidence="1">
    <location>
        <begin position="26"/>
        <end position="181"/>
    </location>
</feature>
<protein>
    <recommendedName>
        <fullName evidence="4">Glycine zipper 2TM domain-containing protein</fullName>
    </recommendedName>
</protein>
<keyword evidence="1" id="KW-0732">Signal</keyword>
<name>A0A923HBZ0_9FLAO</name>
<dbReference type="EMBL" id="JACNMF010000001">
    <property type="protein sequence ID" value="MBC3757228.1"/>
    <property type="molecule type" value="Genomic_DNA"/>
</dbReference>
<evidence type="ECO:0000313" key="3">
    <source>
        <dbReference type="Proteomes" id="UP000656244"/>
    </source>
</evidence>
<proteinExistence type="predicted"/>
<evidence type="ECO:0000313" key="2">
    <source>
        <dbReference type="EMBL" id="MBC3757228.1"/>
    </source>
</evidence>
<feature type="signal peptide" evidence="1">
    <location>
        <begin position="1"/>
        <end position="25"/>
    </location>
</feature>
<dbReference type="Proteomes" id="UP000656244">
    <property type="component" value="Unassembled WGS sequence"/>
</dbReference>
<keyword evidence="3" id="KW-1185">Reference proteome</keyword>
<evidence type="ECO:0000256" key="1">
    <source>
        <dbReference type="SAM" id="SignalP"/>
    </source>
</evidence>
<accession>A0A923HBZ0</accession>
<sequence length="181" mass="19564">MKTTGNTFKLILLCVALLNSFNTHAQKKNKKVKIYKVWVVLANKSKQKGFLYAVDDQSLKIIRDLSLENESEIIMIKAEDIYQIKIQRKGKMGRSILIGGLSGGLLASLGSSGTNDDDALVVQVYGEAAKAGSIVLGTLVGTSLGAIIGTGKKKFKISGDVAVFKSKQEDLSRCAIIKRSE</sequence>
<dbReference type="AlphaFoldDB" id="A0A923HBZ0"/>
<evidence type="ECO:0008006" key="4">
    <source>
        <dbReference type="Google" id="ProtNLM"/>
    </source>
</evidence>
<reference evidence="2" key="1">
    <citation type="submission" date="2020-08" db="EMBL/GenBank/DDBJ databases">
        <title>Hyunsoonleella sp. strain SJ7 genome sequencing and assembly.</title>
        <authorList>
            <person name="Kim I."/>
        </authorList>
    </citation>
    <scope>NUCLEOTIDE SEQUENCE</scope>
    <source>
        <strain evidence="2">SJ7</strain>
    </source>
</reference>